<dbReference type="Pfam" id="PF16952">
    <property type="entry name" value="Gln-synt_N_2"/>
    <property type="match status" value="1"/>
</dbReference>
<dbReference type="GO" id="GO:0004356">
    <property type="term" value="F:glutamine synthetase activity"/>
    <property type="evidence" value="ECO:0007669"/>
    <property type="project" value="UniProtKB-EC"/>
</dbReference>
<gene>
    <name evidence="10" type="ORF">HNP84_001470</name>
</gene>
<evidence type="ECO:0000256" key="3">
    <source>
        <dbReference type="ARBA" id="ARBA00022598"/>
    </source>
</evidence>
<keyword evidence="11" id="KW-1185">Reference proteome</keyword>
<dbReference type="InterPro" id="IPR027303">
    <property type="entry name" value="Gln_synth_gly_rich_site"/>
</dbReference>
<evidence type="ECO:0000256" key="8">
    <source>
        <dbReference type="RuleBase" id="RU000384"/>
    </source>
</evidence>
<dbReference type="PROSITE" id="PS00181">
    <property type="entry name" value="GLNA_ATP"/>
    <property type="match status" value="1"/>
</dbReference>
<dbReference type="Gene3D" id="3.30.590.10">
    <property type="entry name" value="Glutamine synthetase/guanido kinase, catalytic domain"/>
    <property type="match status" value="1"/>
</dbReference>
<dbReference type="SMART" id="SM01230">
    <property type="entry name" value="Gln-synt_C"/>
    <property type="match status" value="1"/>
</dbReference>
<evidence type="ECO:0000256" key="5">
    <source>
        <dbReference type="ARBA" id="ARBA00022840"/>
    </source>
</evidence>
<comment type="similarity">
    <text evidence="2 7 8">Belongs to the glutamine synthetase family.</text>
</comment>
<dbReference type="RefSeq" id="WP_185048601.1">
    <property type="nucleotide sequence ID" value="NZ_BAABIX010000009.1"/>
</dbReference>
<keyword evidence="6" id="KW-0460">Magnesium</keyword>
<dbReference type="EMBL" id="JACHGN010000003">
    <property type="protein sequence ID" value="MBB5131757.1"/>
    <property type="molecule type" value="Genomic_DNA"/>
</dbReference>
<dbReference type="Gene3D" id="3.10.20.70">
    <property type="entry name" value="Glutamine synthetase, N-terminal domain"/>
    <property type="match status" value="1"/>
</dbReference>
<protein>
    <submittedName>
        <fullName evidence="10">Glutamine synthetase</fullName>
        <ecNumber evidence="10">6.3.1.2</ecNumber>
    </submittedName>
</protein>
<dbReference type="PANTHER" id="PTHR43785">
    <property type="entry name" value="GAMMA-GLUTAMYLPUTRESCINE SYNTHETASE"/>
    <property type="match status" value="1"/>
</dbReference>
<dbReference type="GO" id="GO:0005524">
    <property type="term" value="F:ATP binding"/>
    <property type="evidence" value="ECO:0007669"/>
    <property type="project" value="UniProtKB-KW"/>
</dbReference>
<comment type="caution">
    <text evidence="10">The sequence shown here is derived from an EMBL/GenBank/DDBJ whole genome shotgun (WGS) entry which is preliminary data.</text>
</comment>
<evidence type="ECO:0000256" key="6">
    <source>
        <dbReference type="ARBA" id="ARBA00022842"/>
    </source>
</evidence>
<dbReference type="GO" id="GO:0006542">
    <property type="term" value="P:glutamine biosynthetic process"/>
    <property type="evidence" value="ECO:0007669"/>
    <property type="project" value="InterPro"/>
</dbReference>
<feature type="domain" description="GS catalytic" evidence="9">
    <location>
        <begin position="125"/>
        <end position="467"/>
    </location>
</feature>
<reference evidence="10 11" key="1">
    <citation type="submission" date="2020-08" db="EMBL/GenBank/DDBJ databases">
        <title>Genomic Encyclopedia of Type Strains, Phase IV (KMG-IV): sequencing the most valuable type-strain genomes for metagenomic binning, comparative biology and taxonomic classification.</title>
        <authorList>
            <person name="Goeker M."/>
        </authorList>
    </citation>
    <scope>NUCLEOTIDE SEQUENCE [LARGE SCALE GENOMIC DNA]</scope>
    <source>
        <strain evidence="10 11">DSM 45615</strain>
    </source>
</reference>
<dbReference type="SUPFAM" id="SSF54368">
    <property type="entry name" value="Glutamine synthetase, N-terminal domain"/>
    <property type="match status" value="1"/>
</dbReference>
<keyword evidence="3 10" id="KW-0436">Ligase</keyword>
<dbReference type="AlphaFoldDB" id="A0A840P3D3"/>
<accession>A0A840P3D3</accession>
<organism evidence="10 11">
    <name type="scientific">Thermocatellispora tengchongensis</name>
    <dbReference type="NCBI Taxonomy" id="1073253"/>
    <lineage>
        <taxon>Bacteria</taxon>
        <taxon>Bacillati</taxon>
        <taxon>Actinomycetota</taxon>
        <taxon>Actinomycetes</taxon>
        <taxon>Streptosporangiales</taxon>
        <taxon>Streptosporangiaceae</taxon>
        <taxon>Thermocatellispora</taxon>
    </lineage>
</organism>
<sequence length="467" mass="50565">MRDRPTAREIQPLDPAARRILERTEIEGIELIRFLYADHGGVIRGKATSRARLSERLGTGIGHTVAMMAMNMLDQLQPVEGMGPVGEVRIVPDVATFVPLPYAPGAAAMLSDLRTQDGRPWAACPRSFLRDAVAELAGEGYTLMAAFEPEFTLGRRLPTEGLERLAPIDDSLCYATTGFDIAHDYAMRLVRALETQGLRVEHYHPELGHGQQELSIRHAPALRAADNQVIYRETVRGIALRMSMWASLAPKPIADQAGNGAHIHLSLWDSEGKTNLFAPAPGGEGGAALSDLGGHFVAGLLAHLPALVALTAGTVNSYRRLSPRMWSSAYACYGPDNREAAVRVCSPLTEGATNLEFKPADSSANPYLALGAVIHAGLDGIRRRLDPGDPVTVDPDTLSDADRSRAGIHRLPATLPEALDALESDELLMEALGPLRRTAYLAVKRSEAAAFAAHDASYELFHHFRVF</sequence>
<evidence type="ECO:0000256" key="2">
    <source>
        <dbReference type="ARBA" id="ARBA00009897"/>
    </source>
</evidence>
<evidence type="ECO:0000313" key="10">
    <source>
        <dbReference type="EMBL" id="MBB5131757.1"/>
    </source>
</evidence>
<dbReference type="InterPro" id="IPR014746">
    <property type="entry name" value="Gln_synth/guanido_kin_cat_dom"/>
</dbReference>
<dbReference type="Proteomes" id="UP000578449">
    <property type="component" value="Unassembled WGS sequence"/>
</dbReference>
<evidence type="ECO:0000259" key="9">
    <source>
        <dbReference type="PROSITE" id="PS51987"/>
    </source>
</evidence>
<evidence type="ECO:0000313" key="11">
    <source>
        <dbReference type="Proteomes" id="UP000578449"/>
    </source>
</evidence>
<evidence type="ECO:0000256" key="4">
    <source>
        <dbReference type="ARBA" id="ARBA00022741"/>
    </source>
</evidence>
<keyword evidence="4" id="KW-0547">Nucleotide-binding</keyword>
<dbReference type="InterPro" id="IPR008147">
    <property type="entry name" value="Gln_synt_N"/>
</dbReference>
<dbReference type="EC" id="6.3.1.2" evidence="10"/>
<evidence type="ECO:0000256" key="7">
    <source>
        <dbReference type="PROSITE-ProRule" id="PRU01331"/>
    </source>
</evidence>
<proteinExistence type="inferred from homology"/>
<dbReference type="Pfam" id="PF00120">
    <property type="entry name" value="Gln-synt_C"/>
    <property type="match status" value="1"/>
</dbReference>
<evidence type="ECO:0000256" key="1">
    <source>
        <dbReference type="ARBA" id="ARBA00001946"/>
    </source>
</evidence>
<dbReference type="SUPFAM" id="SSF55931">
    <property type="entry name" value="Glutamine synthetase/guanido kinase"/>
    <property type="match status" value="1"/>
</dbReference>
<name>A0A840P3D3_9ACTN</name>
<dbReference type="InterPro" id="IPR036651">
    <property type="entry name" value="Gln_synt_N_sf"/>
</dbReference>
<comment type="cofactor">
    <cofactor evidence="1">
        <name>Mg(2+)</name>
        <dbReference type="ChEBI" id="CHEBI:18420"/>
    </cofactor>
</comment>
<dbReference type="InterPro" id="IPR008146">
    <property type="entry name" value="Gln_synth_cat_dom"/>
</dbReference>
<dbReference type="PANTHER" id="PTHR43785:SF12">
    <property type="entry name" value="TYPE-1 GLUTAMINE SYNTHETASE 2"/>
    <property type="match status" value="1"/>
</dbReference>
<dbReference type="PROSITE" id="PS51987">
    <property type="entry name" value="GS_CATALYTIC"/>
    <property type="match status" value="1"/>
</dbReference>
<keyword evidence="5" id="KW-0067">ATP-binding</keyword>